<dbReference type="SUPFAM" id="SSF52058">
    <property type="entry name" value="L domain-like"/>
    <property type="match status" value="3"/>
</dbReference>
<dbReference type="PROSITE" id="PS51450">
    <property type="entry name" value="LRR"/>
    <property type="match status" value="5"/>
</dbReference>
<dbReference type="InterPro" id="IPR050328">
    <property type="entry name" value="Dev_Immune_Receptor"/>
</dbReference>
<evidence type="ECO:0008006" key="7">
    <source>
        <dbReference type="Google" id="ProtNLM"/>
    </source>
</evidence>
<dbReference type="EnsemblMetazoa" id="XM_030990613">
    <property type="protein sequence ID" value="XP_030846473"/>
    <property type="gene ID" value="LOC115926117"/>
</dbReference>
<dbReference type="InParanoid" id="A0A7M7PB00"/>
<dbReference type="SMART" id="SM00365">
    <property type="entry name" value="LRR_SD22"/>
    <property type="match status" value="6"/>
</dbReference>
<evidence type="ECO:0000256" key="4">
    <source>
        <dbReference type="SAM" id="SignalP"/>
    </source>
</evidence>
<dbReference type="SMART" id="SM00364">
    <property type="entry name" value="LRR_BAC"/>
    <property type="match status" value="8"/>
</dbReference>
<dbReference type="InterPro" id="IPR003591">
    <property type="entry name" value="Leu-rich_rpt_typical-subtyp"/>
</dbReference>
<dbReference type="Pfam" id="PF13855">
    <property type="entry name" value="LRR_8"/>
    <property type="match status" value="4"/>
</dbReference>
<reference evidence="6" key="1">
    <citation type="submission" date="2015-02" db="EMBL/GenBank/DDBJ databases">
        <title>Genome sequencing for Strongylocentrotus purpuratus.</title>
        <authorList>
            <person name="Murali S."/>
            <person name="Liu Y."/>
            <person name="Vee V."/>
            <person name="English A."/>
            <person name="Wang M."/>
            <person name="Skinner E."/>
            <person name="Han Y."/>
            <person name="Muzny D.M."/>
            <person name="Worley K.C."/>
            <person name="Gibbs R.A."/>
        </authorList>
    </citation>
    <scope>NUCLEOTIDE SEQUENCE</scope>
</reference>
<dbReference type="OrthoDB" id="10027416at2759"/>
<evidence type="ECO:0000256" key="2">
    <source>
        <dbReference type="ARBA" id="ARBA00022729"/>
    </source>
</evidence>
<keyword evidence="1" id="KW-0433">Leucine-rich repeat</keyword>
<reference evidence="5" key="2">
    <citation type="submission" date="2021-01" db="UniProtKB">
        <authorList>
            <consortium name="EnsemblMetazoa"/>
        </authorList>
    </citation>
    <scope>IDENTIFICATION</scope>
</reference>
<name>A0A7M7PB00_STRPU</name>
<evidence type="ECO:0000256" key="1">
    <source>
        <dbReference type="ARBA" id="ARBA00022614"/>
    </source>
</evidence>
<dbReference type="InterPro" id="IPR001611">
    <property type="entry name" value="Leu-rich_rpt"/>
</dbReference>
<proteinExistence type="predicted"/>
<sequence length="1021" mass="115222">MGGLKFLIVFVMIFSGQIRFTEETFEECPPPCSCGNNGPPFFYLDCSAQGIESPSEIDYPTDIYRLHLSYNHIRIVPRGAFRTLRFLSYLTLAKNLVETLEEGCFEGAYNLNELSLSGNRIVNLEEVHKLSQVKTLFLSSNLIEHFAQKETDQFTLVMTRLYLTKNYLFRLRDIRHSISELEVQGNRLTVFDAHEMKNAAFLTRLNIAENFLTYIPDLRNMSRLEALDLSGNLIHTLHACLPDTIESIWLVRMKRLSALSIACLTPSLSIRVKSKSSLLGLERLQGISILEVEGTRISNNFNFMHLPKMSSLSLNACQLTGEFVISMSRMPNLTYLTLSNNQFKNIAVSIEVPGGNVGNQTEQPSIQRLYLDNNHLTDISFVNVLPKLIILRVNGNKVRHIAENDITNISTLRVISLAYNEIVNLQGLRSLPDLIYAYLANNRIKTIHPDTFSDCSQLKYLGLNANELESFVLHPALAPSVLFVNLANNRFAHLDADSFSNAQKLQELNLTKCGLQSIELSPIPTLRVLILQGNHFNRSKHVNLESFPNLIKLDLSENPIESADMIKNSRLRSLIVRNCKLRNLSFLGNTTTHENNLKALSSIDIEGNEISDLSPLSGNRTVDYFKAANNQIRQIRPTFFNLKHYDLSGNRVGRSLIGPTDSCENLSVLNLKDNLIVFISADYFISCNKLVTLDLSVNPLNNIGHAVLPKDLAGVSLDFSYSGFTYEGINEVIKDRKVISLRFNNVSSFDNEPNAVIMHSELLELFLGYNHLKTFPKINCRRLFTLMLNHNGLKEVSGSVFASLRLLNMLDLSNNQLREITSDMFAHTCHLNQIFLENNQISKIAEGSFHALNQLESLTMSNNILIKLGFNNLPRSSLLTHFDFSNNSWCCSCQSSAELRLWLLASDVDSVICQSPVRFQGTDLSSITEKHLCSRVRSDGDEAEEEEASGFDFFDDLFMPELFHRSEGDVCDRPTNFNLTTTTKIPVTISSGTSKLYRLICFDLYLALFAFFLNQEGVVDI</sequence>
<organism evidence="5 6">
    <name type="scientific">Strongylocentrotus purpuratus</name>
    <name type="common">Purple sea urchin</name>
    <dbReference type="NCBI Taxonomy" id="7668"/>
    <lineage>
        <taxon>Eukaryota</taxon>
        <taxon>Metazoa</taxon>
        <taxon>Echinodermata</taxon>
        <taxon>Eleutherozoa</taxon>
        <taxon>Echinozoa</taxon>
        <taxon>Echinoidea</taxon>
        <taxon>Euechinoidea</taxon>
        <taxon>Echinacea</taxon>
        <taxon>Camarodonta</taxon>
        <taxon>Echinidea</taxon>
        <taxon>Strongylocentrotidae</taxon>
        <taxon>Strongylocentrotus</taxon>
    </lineage>
</organism>
<dbReference type="SMART" id="SM00369">
    <property type="entry name" value="LRR_TYP"/>
    <property type="match status" value="12"/>
</dbReference>
<dbReference type="PANTHER" id="PTHR24373">
    <property type="entry name" value="SLIT RELATED LEUCINE-RICH REPEAT NEURONAL PROTEIN"/>
    <property type="match status" value="1"/>
</dbReference>
<dbReference type="AlphaFoldDB" id="A0A7M7PB00"/>
<keyword evidence="6" id="KW-1185">Reference proteome</keyword>
<dbReference type="GeneID" id="115926117"/>
<keyword evidence="2 4" id="KW-0732">Signal</keyword>
<dbReference type="OMA" id="ESINWCE"/>
<dbReference type="Proteomes" id="UP000007110">
    <property type="component" value="Unassembled WGS sequence"/>
</dbReference>
<dbReference type="InterPro" id="IPR032675">
    <property type="entry name" value="LRR_dom_sf"/>
</dbReference>
<dbReference type="PANTHER" id="PTHR24373:SF275">
    <property type="entry name" value="TIR DOMAIN-CONTAINING PROTEIN"/>
    <property type="match status" value="1"/>
</dbReference>
<evidence type="ECO:0000313" key="6">
    <source>
        <dbReference type="Proteomes" id="UP000007110"/>
    </source>
</evidence>
<protein>
    <recommendedName>
        <fullName evidence="7">Insulin-like growth factor-binding protein complex acid labile subunit</fullName>
    </recommendedName>
</protein>
<keyword evidence="3" id="KW-0677">Repeat</keyword>
<evidence type="ECO:0000313" key="5">
    <source>
        <dbReference type="EnsemblMetazoa" id="XP_030846473"/>
    </source>
</evidence>
<feature type="signal peptide" evidence="4">
    <location>
        <begin position="1"/>
        <end position="23"/>
    </location>
</feature>
<evidence type="ECO:0000256" key="3">
    <source>
        <dbReference type="ARBA" id="ARBA00022737"/>
    </source>
</evidence>
<dbReference type="KEGG" id="spu:115926117"/>
<accession>A0A7M7PB00</accession>
<dbReference type="Gene3D" id="3.80.10.10">
    <property type="entry name" value="Ribonuclease Inhibitor"/>
    <property type="match status" value="6"/>
</dbReference>
<dbReference type="RefSeq" id="XP_030846473.1">
    <property type="nucleotide sequence ID" value="XM_030990613.1"/>
</dbReference>
<feature type="chain" id="PRO_5029612502" description="Insulin-like growth factor-binding protein complex acid labile subunit" evidence="4">
    <location>
        <begin position="24"/>
        <end position="1021"/>
    </location>
</feature>